<evidence type="ECO:0000313" key="3">
    <source>
        <dbReference type="Proteomes" id="UP000193944"/>
    </source>
</evidence>
<dbReference type="InterPro" id="IPR001107">
    <property type="entry name" value="Band_7"/>
</dbReference>
<name>A0A1Y1XPJ1_9FUNG</name>
<dbReference type="OrthoDB" id="2115125at2759"/>
<dbReference type="InterPro" id="IPR036013">
    <property type="entry name" value="Band_7/SPFH_dom_sf"/>
</dbReference>
<comment type="caution">
    <text evidence="2">The sequence shown here is derived from an EMBL/GenBank/DDBJ whole genome shotgun (WGS) entry which is preliminary data.</text>
</comment>
<dbReference type="CDD" id="cd03407">
    <property type="entry name" value="SPFH_like_u4"/>
    <property type="match status" value="1"/>
</dbReference>
<protein>
    <recommendedName>
        <fullName evidence="1">Band 7 domain-containing protein</fullName>
    </recommendedName>
</protein>
<dbReference type="InterPro" id="IPR050710">
    <property type="entry name" value="Band7/mec-2_domain"/>
</dbReference>
<reference evidence="2 3" key="1">
    <citation type="submission" date="2016-08" db="EMBL/GenBank/DDBJ databases">
        <title>A Parts List for Fungal Cellulosomes Revealed by Comparative Genomics.</title>
        <authorList>
            <consortium name="DOE Joint Genome Institute"/>
            <person name="Haitjema C.H."/>
            <person name="Gilmore S.P."/>
            <person name="Henske J.K."/>
            <person name="Solomon K.V."/>
            <person name="De Groot R."/>
            <person name="Kuo A."/>
            <person name="Mondo S.J."/>
            <person name="Salamov A.A."/>
            <person name="Labutti K."/>
            <person name="Zhao Z."/>
            <person name="Chiniquy J."/>
            <person name="Barry K."/>
            <person name="Brewer H.M."/>
            <person name="Purvine S.O."/>
            <person name="Wright A.T."/>
            <person name="Boxma B."/>
            <person name="Van Alen T."/>
            <person name="Hackstein J.H."/>
            <person name="Baker S.E."/>
            <person name="Grigoriev I.V."/>
            <person name="O'Malley M.A."/>
        </authorList>
    </citation>
    <scope>NUCLEOTIDE SEQUENCE [LARGE SCALE GENOMIC DNA]</scope>
    <source>
        <strain evidence="2 3">S4</strain>
    </source>
</reference>
<dbReference type="Proteomes" id="UP000193944">
    <property type="component" value="Unassembled WGS sequence"/>
</dbReference>
<dbReference type="STRING" id="1754192.A0A1Y1XPJ1"/>
<dbReference type="PANTHER" id="PTHR43327">
    <property type="entry name" value="STOMATIN-LIKE PROTEIN 2, MITOCHONDRIAL"/>
    <property type="match status" value="1"/>
</dbReference>
<sequence>MGLAFFTVQQQSCAIIERFGKYHRIAKSGLHFKIPFIDNICTKLSLKISQLNVTVETKTQDNVFVSLVVAVQYKVLPDKVYEACYMLEDPEQQIKAFVFDLVRAQVPLLSLDDVFAKKDDIAIAVKSELEGQMAEFGYGIIKALVTDVNPDANVKAAMNEINTAQRLRIAATEKGEAEKIMKIKQAEAEADASILHGKGIAGQRQAIIEGLGESVEEFVKQIPGTSASRVMDMVLMIQYIDTLKEIGGSSKSNVVFVPNTPGNVKDLATQIQETVFAAQKLDENNTN</sequence>
<dbReference type="SUPFAM" id="SSF117892">
    <property type="entry name" value="Band 7/SPFH domain"/>
    <property type="match status" value="1"/>
</dbReference>
<organism evidence="2 3">
    <name type="scientific">Anaeromyces robustus</name>
    <dbReference type="NCBI Taxonomy" id="1754192"/>
    <lineage>
        <taxon>Eukaryota</taxon>
        <taxon>Fungi</taxon>
        <taxon>Fungi incertae sedis</taxon>
        <taxon>Chytridiomycota</taxon>
        <taxon>Chytridiomycota incertae sedis</taxon>
        <taxon>Neocallimastigomycetes</taxon>
        <taxon>Neocallimastigales</taxon>
        <taxon>Neocallimastigaceae</taxon>
        <taxon>Anaeromyces</taxon>
    </lineage>
</organism>
<dbReference type="SMART" id="SM00244">
    <property type="entry name" value="PHB"/>
    <property type="match status" value="1"/>
</dbReference>
<feature type="domain" description="Band 7" evidence="1">
    <location>
        <begin position="3"/>
        <end position="162"/>
    </location>
</feature>
<dbReference type="Pfam" id="PF01145">
    <property type="entry name" value="Band_7"/>
    <property type="match status" value="1"/>
</dbReference>
<accession>A0A1Y1XPJ1</accession>
<dbReference type="EMBL" id="MCFG01000006">
    <property type="protein sequence ID" value="ORX87652.1"/>
    <property type="molecule type" value="Genomic_DNA"/>
</dbReference>
<evidence type="ECO:0000259" key="1">
    <source>
        <dbReference type="SMART" id="SM00244"/>
    </source>
</evidence>
<dbReference type="AlphaFoldDB" id="A0A1Y1XPJ1"/>
<keyword evidence="3" id="KW-1185">Reference proteome</keyword>
<reference evidence="2 3" key="2">
    <citation type="submission" date="2016-08" db="EMBL/GenBank/DDBJ databases">
        <title>Pervasive Adenine N6-methylation of Active Genes in Fungi.</title>
        <authorList>
            <consortium name="DOE Joint Genome Institute"/>
            <person name="Mondo S.J."/>
            <person name="Dannebaum R.O."/>
            <person name="Kuo R.C."/>
            <person name="Labutti K."/>
            <person name="Haridas S."/>
            <person name="Kuo A."/>
            <person name="Salamov A."/>
            <person name="Ahrendt S.R."/>
            <person name="Lipzen A."/>
            <person name="Sullivan W."/>
            <person name="Andreopoulos W.B."/>
            <person name="Clum A."/>
            <person name="Lindquist E."/>
            <person name="Daum C."/>
            <person name="Ramamoorthy G.K."/>
            <person name="Gryganskyi A."/>
            <person name="Culley D."/>
            <person name="Magnuson J.K."/>
            <person name="James T.Y."/>
            <person name="O'Malley M.A."/>
            <person name="Stajich J.E."/>
            <person name="Spatafora J.W."/>
            <person name="Visel A."/>
            <person name="Grigoriev I.V."/>
        </authorList>
    </citation>
    <scope>NUCLEOTIDE SEQUENCE [LARGE SCALE GENOMIC DNA]</scope>
    <source>
        <strain evidence="2 3">S4</strain>
    </source>
</reference>
<dbReference type="PANTHER" id="PTHR43327:SF10">
    <property type="entry name" value="STOMATIN-LIKE PROTEIN 2, MITOCHONDRIAL"/>
    <property type="match status" value="1"/>
</dbReference>
<dbReference type="Gene3D" id="3.30.479.30">
    <property type="entry name" value="Band 7 domain"/>
    <property type="match status" value="1"/>
</dbReference>
<evidence type="ECO:0000313" key="2">
    <source>
        <dbReference type="EMBL" id="ORX87652.1"/>
    </source>
</evidence>
<gene>
    <name evidence="2" type="ORF">BCR32DRAFT_324335</name>
</gene>
<proteinExistence type="predicted"/>